<keyword evidence="2" id="KW-0472">Membrane</keyword>
<feature type="domain" description="YhaN AAA" evidence="3">
    <location>
        <begin position="1"/>
        <end position="205"/>
    </location>
</feature>
<dbReference type="EMBL" id="FOBL01000010">
    <property type="protein sequence ID" value="SEL77752.1"/>
    <property type="molecule type" value="Genomic_DNA"/>
</dbReference>
<dbReference type="OrthoDB" id="9764467at2"/>
<dbReference type="Gene3D" id="3.40.50.300">
    <property type="entry name" value="P-loop containing nucleotide triphosphate hydrolases"/>
    <property type="match status" value="2"/>
</dbReference>
<protein>
    <submittedName>
        <fullName evidence="5">Uncharacterized protein YhaN</fullName>
    </submittedName>
</protein>
<evidence type="ECO:0000313" key="7">
    <source>
        <dbReference type="Proteomes" id="UP000321425"/>
    </source>
</evidence>
<dbReference type="SUPFAM" id="SSF46966">
    <property type="entry name" value="Spectrin repeat"/>
    <property type="match status" value="1"/>
</dbReference>
<keyword evidence="2" id="KW-0812">Transmembrane</keyword>
<sequence length="943" mass="110704">MIIKKLIIYGYGKWIDTEFDIQAPFHLFMGENEAGKSTLMSFIHSMFFGFPTRHSSAKRYEPKESSRYGGKIIIQDERFGEVSIERVSGKVTGDVTVTLEDGTTGDEAMLAMLFYSKSRSFYENIYSFDLKGIENVQDLSKEQLNRFFLSIGALGHEKYLKQADHYHVQAGKLFKPMGRKPEINQLQLKLKEKQRGVEKAKEKNESYINLIKSHLSKQETMKEIEKELASTLDELNHLNELSKYKETLEEIDLLKNQLKKMPDPDLPEDGLYQLKQTNSEVETYQQKINELQDKQKTLQHQYKPSKELILYQQNEEELSQFEKELDRWEDSVQALQLKRKDLSNLEQMITEIKIREDISLADEIPPALEQSGISYLNSTRNRRKELEKKRLALEEDKRNLMHRININNDMMDKIEPKLMSLSEFNSLDAMEEDSELKKEEKNTNFPVMAVFSAALLLSAYLITVDVMVGLGTSLLVLIIAFYTGFRTKNTASKSTSDNQRDLFYQQRNLRDQWKELLAMNDDYQSKQEDIVKELDNIKTTQASIEEDFNQWKLNHSFSVKVALDDVEDKWTVYQKLRELEKRKSALQQQTDDIETRLKTQLDAFEEAFARKFLSGNVLEKFKEMRSIFREIKREQRGMKEYIKQTEAVQHEINYYVQKLNELKKTKRQFIDSLSSVNEEDVYRLYATQKEKQGKEARLSVLSAKVPVKDGEETIQYKLNDVNKNMNELNEQHQKLSERQKECMKEIMTDEMKIRRLEDGGVYTELLQEFENEKSYYQEVVTKWSSLKTAAGIIEKTLHYAKEDKLPQALSVAESFFSFLTNGRYQKLFFEDDVLYIIDRFGSRWRSDDLSRGTVEPLYISMRLAFIKATKESIRFPVLIDDPFVNLDDERVRKMYQLLSEFDPDVQVIYFSFDSRIQAFIEEDKCVYLTKQAGKGEMIHEENL</sequence>
<dbReference type="Proteomes" id="UP000198548">
    <property type="component" value="Unassembled WGS sequence"/>
</dbReference>
<reference evidence="4 7" key="2">
    <citation type="submission" date="2019-07" db="EMBL/GenBank/DDBJ databases">
        <title>Whole genome shotgun sequence of Alkalibacterium putridalgicola NBRC 103243.</title>
        <authorList>
            <person name="Hosoyama A."/>
            <person name="Uohara A."/>
            <person name="Ohji S."/>
            <person name="Ichikawa N."/>
        </authorList>
    </citation>
    <scope>NUCLEOTIDE SEQUENCE [LARGE SCALE GENOMIC DNA]</scope>
    <source>
        <strain evidence="4 7">NBRC 103243</strain>
    </source>
</reference>
<feature type="transmembrane region" description="Helical" evidence="2">
    <location>
        <begin position="445"/>
        <end position="462"/>
    </location>
</feature>
<evidence type="ECO:0000256" key="2">
    <source>
        <dbReference type="SAM" id="Phobius"/>
    </source>
</evidence>
<feature type="coiled-coil region" evidence="1">
    <location>
        <begin position="183"/>
        <end position="403"/>
    </location>
</feature>
<proteinExistence type="predicted"/>
<dbReference type="SUPFAM" id="SSF52540">
    <property type="entry name" value="P-loop containing nucleoside triphosphate hydrolases"/>
    <property type="match status" value="1"/>
</dbReference>
<keyword evidence="7" id="KW-1185">Reference proteome</keyword>
<organism evidence="5 6">
    <name type="scientific">Alkalibacterium putridalgicola</name>
    <dbReference type="NCBI Taxonomy" id="426703"/>
    <lineage>
        <taxon>Bacteria</taxon>
        <taxon>Bacillati</taxon>
        <taxon>Bacillota</taxon>
        <taxon>Bacilli</taxon>
        <taxon>Lactobacillales</taxon>
        <taxon>Carnobacteriaceae</taxon>
        <taxon>Alkalibacterium</taxon>
    </lineage>
</organism>
<dbReference type="PANTHER" id="PTHR41259">
    <property type="entry name" value="DOUBLE-STRAND BREAK REPAIR RAD50 ATPASE, PUTATIVE-RELATED"/>
    <property type="match status" value="1"/>
</dbReference>
<gene>
    <name evidence="4" type="ORF">APU01nite_12930</name>
    <name evidence="5" type="ORF">SAMN04488100_11047</name>
</gene>
<feature type="coiled-coil region" evidence="1">
    <location>
        <begin position="711"/>
        <end position="745"/>
    </location>
</feature>
<evidence type="ECO:0000259" key="3">
    <source>
        <dbReference type="Pfam" id="PF13514"/>
    </source>
</evidence>
<dbReference type="RefSeq" id="WP_091487679.1">
    <property type="nucleotide sequence ID" value="NZ_BJUX01000012.1"/>
</dbReference>
<evidence type="ECO:0000313" key="5">
    <source>
        <dbReference type="EMBL" id="SEL77752.1"/>
    </source>
</evidence>
<keyword evidence="1" id="KW-0175">Coiled coil</keyword>
<name>A0A1H7SYN4_9LACT</name>
<evidence type="ECO:0000313" key="4">
    <source>
        <dbReference type="EMBL" id="GEK89254.1"/>
    </source>
</evidence>
<evidence type="ECO:0000256" key="1">
    <source>
        <dbReference type="SAM" id="Coils"/>
    </source>
</evidence>
<accession>A0A1H7SYN4</accession>
<dbReference type="Pfam" id="PF13514">
    <property type="entry name" value="AAA_27"/>
    <property type="match status" value="1"/>
</dbReference>
<reference evidence="5 6" key="1">
    <citation type="submission" date="2016-10" db="EMBL/GenBank/DDBJ databases">
        <authorList>
            <person name="de Groot N.N."/>
        </authorList>
    </citation>
    <scope>NUCLEOTIDE SEQUENCE [LARGE SCALE GENOMIC DNA]</scope>
    <source>
        <strain evidence="5 6">DSM 19182</strain>
    </source>
</reference>
<keyword evidence="2" id="KW-1133">Transmembrane helix</keyword>
<dbReference type="Proteomes" id="UP000321425">
    <property type="component" value="Unassembled WGS sequence"/>
</dbReference>
<dbReference type="InterPro" id="IPR038734">
    <property type="entry name" value="YhaN_AAA"/>
</dbReference>
<dbReference type="STRING" id="426703.SAMN04488100_11047"/>
<evidence type="ECO:0000313" key="6">
    <source>
        <dbReference type="Proteomes" id="UP000198548"/>
    </source>
</evidence>
<dbReference type="AlphaFoldDB" id="A0A1H7SYN4"/>
<dbReference type="EMBL" id="BJUX01000012">
    <property type="protein sequence ID" value="GEK89254.1"/>
    <property type="molecule type" value="Genomic_DNA"/>
</dbReference>
<dbReference type="PANTHER" id="PTHR41259:SF1">
    <property type="entry name" value="DOUBLE-STRAND BREAK REPAIR RAD50 ATPASE, PUTATIVE-RELATED"/>
    <property type="match status" value="1"/>
</dbReference>
<feature type="transmembrane region" description="Helical" evidence="2">
    <location>
        <begin position="468"/>
        <end position="485"/>
    </location>
</feature>
<dbReference type="InterPro" id="IPR027417">
    <property type="entry name" value="P-loop_NTPase"/>
</dbReference>